<protein>
    <submittedName>
        <fullName evidence="1">Uncharacterized protein</fullName>
    </submittedName>
</protein>
<reference evidence="2" key="1">
    <citation type="journal article" date="2019" name="Int. J. Syst. Evol. Microbiol.">
        <title>The Global Catalogue of Microorganisms (GCM) 10K type strain sequencing project: providing services to taxonomists for standard genome sequencing and annotation.</title>
        <authorList>
            <consortium name="The Broad Institute Genomics Platform"/>
            <consortium name="The Broad Institute Genome Sequencing Center for Infectious Disease"/>
            <person name="Wu L."/>
            <person name="Ma J."/>
        </authorList>
    </citation>
    <scope>NUCLEOTIDE SEQUENCE [LARGE SCALE GENOMIC DNA]</scope>
    <source>
        <strain evidence="2">CGMCC 1.6375</strain>
    </source>
</reference>
<organism evidence="1 2">
    <name type="scientific">Dyadobacter beijingensis</name>
    <dbReference type="NCBI Taxonomy" id="365489"/>
    <lineage>
        <taxon>Bacteria</taxon>
        <taxon>Pseudomonadati</taxon>
        <taxon>Bacteroidota</taxon>
        <taxon>Cytophagia</taxon>
        <taxon>Cytophagales</taxon>
        <taxon>Spirosomataceae</taxon>
        <taxon>Dyadobacter</taxon>
    </lineage>
</organism>
<dbReference type="EMBL" id="BMLI01000001">
    <property type="protein sequence ID" value="GGM90424.1"/>
    <property type="molecule type" value="Genomic_DNA"/>
</dbReference>
<dbReference type="Proteomes" id="UP000632339">
    <property type="component" value="Unassembled WGS sequence"/>
</dbReference>
<evidence type="ECO:0000313" key="1">
    <source>
        <dbReference type="EMBL" id="GGM90424.1"/>
    </source>
</evidence>
<sequence>MSPRLLAFVVLLNYLWVAAAGFISRPEQVPYMVMVEKSYSEHARYEDRRYMRMDGLESLMEEVMETRCVNARDDSGHLQISITSAVDCHVPVEHLDPKTSFFFVVIGHVFPGCKESSHPEISCSIFSPPRHLATA</sequence>
<accession>A0ABQ2HUR7</accession>
<keyword evidence="2" id="KW-1185">Reference proteome</keyword>
<comment type="caution">
    <text evidence="1">The sequence shown here is derived from an EMBL/GenBank/DDBJ whole genome shotgun (WGS) entry which is preliminary data.</text>
</comment>
<dbReference type="RefSeq" id="WP_157504961.1">
    <property type="nucleotide sequence ID" value="NZ_BMLI01000001.1"/>
</dbReference>
<gene>
    <name evidence="1" type="ORF">GCM10010967_24310</name>
</gene>
<evidence type="ECO:0000313" key="2">
    <source>
        <dbReference type="Proteomes" id="UP000632339"/>
    </source>
</evidence>
<proteinExistence type="predicted"/>
<name>A0ABQ2HUR7_9BACT</name>